<organism evidence="7 8">
    <name type="scientific">Dethiosulfovibrio salsuginis</name>
    <dbReference type="NCBI Taxonomy" id="561720"/>
    <lineage>
        <taxon>Bacteria</taxon>
        <taxon>Thermotogati</taxon>
        <taxon>Synergistota</taxon>
        <taxon>Synergistia</taxon>
        <taxon>Synergistales</taxon>
        <taxon>Dethiosulfovibrionaceae</taxon>
        <taxon>Dethiosulfovibrio</taxon>
    </lineage>
</organism>
<dbReference type="SUPFAM" id="SSF55874">
    <property type="entry name" value="ATPase domain of HSP90 chaperone/DNA topoisomerase II/histidine kinase"/>
    <property type="match status" value="1"/>
</dbReference>
<dbReference type="PROSITE" id="PS50109">
    <property type="entry name" value="HIS_KIN"/>
    <property type="match status" value="1"/>
</dbReference>
<dbReference type="SUPFAM" id="SSF53850">
    <property type="entry name" value="Periplasmic binding protein-like II"/>
    <property type="match status" value="1"/>
</dbReference>
<keyword evidence="3" id="KW-0732">Signal</keyword>
<evidence type="ECO:0000313" key="8">
    <source>
        <dbReference type="Proteomes" id="UP000193355"/>
    </source>
</evidence>
<dbReference type="SUPFAM" id="SSF55785">
    <property type="entry name" value="PYP-like sensor domain (PAS domain)"/>
    <property type="match status" value="1"/>
</dbReference>
<evidence type="ECO:0000259" key="6">
    <source>
        <dbReference type="PROSITE" id="PS50109"/>
    </source>
</evidence>
<dbReference type="InterPro" id="IPR035965">
    <property type="entry name" value="PAS-like_dom_sf"/>
</dbReference>
<dbReference type="OrthoDB" id="9156435at2"/>
<accession>A0A1X7JTC7</accession>
<dbReference type="PANTHER" id="PTHR35936">
    <property type="entry name" value="MEMBRANE-BOUND LYTIC MUREIN TRANSGLYCOSYLASE F"/>
    <property type="match status" value="1"/>
</dbReference>
<dbReference type="Pfam" id="PF14689">
    <property type="entry name" value="SPOB_a"/>
    <property type="match status" value="1"/>
</dbReference>
<protein>
    <submittedName>
        <fullName evidence="7">Sensor_kinase_SpoOB-type, alpha-helical domain</fullName>
    </submittedName>
</protein>
<feature type="transmembrane region" description="Helical" evidence="5">
    <location>
        <begin position="295"/>
        <end position="316"/>
    </location>
</feature>
<dbReference type="InterPro" id="IPR001638">
    <property type="entry name" value="Solute-binding_3/MltF_N"/>
</dbReference>
<evidence type="ECO:0000313" key="7">
    <source>
        <dbReference type="EMBL" id="SMG31537.1"/>
    </source>
</evidence>
<dbReference type="GO" id="GO:0000155">
    <property type="term" value="F:phosphorelay sensor kinase activity"/>
    <property type="evidence" value="ECO:0007669"/>
    <property type="project" value="InterPro"/>
</dbReference>
<dbReference type="InterPro" id="IPR039506">
    <property type="entry name" value="SPOB_a"/>
</dbReference>
<keyword evidence="5" id="KW-0472">Membrane</keyword>
<keyword evidence="5" id="KW-0812">Transmembrane</keyword>
<dbReference type="SUPFAM" id="SSF55890">
    <property type="entry name" value="Sporulation response regulatory protein Spo0B"/>
    <property type="match status" value="1"/>
</dbReference>
<dbReference type="RefSeq" id="WP_143340857.1">
    <property type="nucleotide sequence ID" value="NZ_FXBB01000016.1"/>
</dbReference>
<feature type="domain" description="Histidine kinase" evidence="6">
    <location>
        <begin position="537"/>
        <end position="641"/>
    </location>
</feature>
<dbReference type="Proteomes" id="UP000193355">
    <property type="component" value="Unassembled WGS sequence"/>
</dbReference>
<keyword evidence="1" id="KW-0597">Phosphoprotein</keyword>
<reference evidence="8" key="1">
    <citation type="submission" date="2017-04" db="EMBL/GenBank/DDBJ databases">
        <authorList>
            <person name="Varghese N."/>
            <person name="Submissions S."/>
        </authorList>
    </citation>
    <scope>NUCLEOTIDE SEQUENCE [LARGE SCALE GENOMIC DNA]</scope>
    <source>
        <strain evidence="8">USBA 82</strain>
    </source>
</reference>
<dbReference type="AlphaFoldDB" id="A0A1X7JTC7"/>
<dbReference type="InterPro" id="IPR003594">
    <property type="entry name" value="HATPase_dom"/>
</dbReference>
<dbReference type="SMART" id="SM00387">
    <property type="entry name" value="HATPase_c"/>
    <property type="match status" value="1"/>
</dbReference>
<evidence type="ECO:0000256" key="1">
    <source>
        <dbReference type="ARBA" id="ARBA00022553"/>
    </source>
</evidence>
<dbReference type="STRING" id="561720.SAMN06275492_11618"/>
<keyword evidence="5" id="KW-1133">Transmembrane helix</keyword>
<evidence type="ECO:0000256" key="3">
    <source>
        <dbReference type="ARBA" id="ARBA00022729"/>
    </source>
</evidence>
<dbReference type="PANTHER" id="PTHR35936:SF19">
    <property type="entry name" value="AMINO-ACID-BINDING PROTEIN YXEM-RELATED"/>
    <property type="match status" value="1"/>
</dbReference>
<dbReference type="Gene3D" id="3.30.450.20">
    <property type="entry name" value="PAS domain"/>
    <property type="match status" value="1"/>
</dbReference>
<dbReference type="Gene3D" id="3.30.565.10">
    <property type="entry name" value="Histidine kinase-like ATPase, C-terminal domain"/>
    <property type="match status" value="1"/>
</dbReference>
<dbReference type="InterPro" id="IPR005467">
    <property type="entry name" value="His_kinase_dom"/>
</dbReference>
<dbReference type="Gene3D" id="1.10.287.130">
    <property type="match status" value="1"/>
</dbReference>
<evidence type="ECO:0000256" key="2">
    <source>
        <dbReference type="ARBA" id="ARBA00022679"/>
    </source>
</evidence>
<keyword evidence="4 7" id="KW-0418">Kinase</keyword>
<dbReference type="InterPro" id="IPR036890">
    <property type="entry name" value="HATPase_C_sf"/>
</dbReference>
<gene>
    <name evidence="7" type="ORF">SAMN06275492_11618</name>
</gene>
<proteinExistence type="predicted"/>
<dbReference type="SMART" id="SM00062">
    <property type="entry name" value="PBPb"/>
    <property type="match status" value="1"/>
</dbReference>
<evidence type="ECO:0000256" key="5">
    <source>
        <dbReference type="SAM" id="Phobius"/>
    </source>
</evidence>
<dbReference type="Gene3D" id="3.40.190.10">
    <property type="entry name" value="Periplasmic binding protein-like II"/>
    <property type="match status" value="3"/>
</dbReference>
<dbReference type="EMBL" id="FXBB01000016">
    <property type="protein sequence ID" value="SMG31537.1"/>
    <property type="molecule type" value="Genomic_DNA"/>
</dbReference>
<name>A0A1X7JTC7_9BACT</name>
<sequence length="642" mass="71216">MVRWIVCLFLWLSFPLDPSWGESFFIEGAGRTIHVLCLPVDPPYLIRRPDGELDGFFVDLIKALAETENLRISFRVGGWEDLRQSLHRGRIDVVLGTPHPVPKDREPFSYLQVYNVDPSDFGGENPLSRPLRRVSGKDLGDLCFSVPVVEEPFSCMVKRDSYVKSLRDLKDQSMVVRSGSPALEFLSSGGLTSRMIAVASLEDAMRLVSSGIYPGALMGTYQGLYLREQLGFKNLEYIMPPVFTLERGMVIAKGDAGLAMKLGRAFEGMRQTGAYRRLLSRWFGGYDTTIIDRDLAMKIGAVFVAVLFLIGGWNIILKREVARITREREKILDFTRDGIVAVDREGHVSMINKVAQDLLAVDETVLGLWSEDVIPDVDFSTVLQTGEAVFDVEQNLRGSLVIANKAPVMYRGFVYGAIATFRDMTEIHALAEEITGVRMYVESLRVQNHEFQNKLQAIAGLIQMGRYEKAIEFITNEAKPASSSTSFVSENIKNPAVGGIVIGKVGRCRELGIDFLIDPDSFCNETEGISDQAMVVIIGNLLENGIEAVLASGVENPKLEFAIFDESNRIMISVVDNGGTMTDEIASRMFTKGFSTKTRSRPSGFGLYNVKKLVDAMEGDLSVDYVTGEYTEFMVTLPNGGI</sequence>
<keyword evidence="2" id="KW-0808">Transferase</keyword>
<keyword evidence="8" id="KW-1185">Reference proteome</keyword>
<evidence type="ECO:0000256" key="4">
    <source>
        <dbReference type="ARBA" id="ARBA00022777"/>
    </source>
</evidence>
<dbReference type="InterPro" id="IPR016120">
    <property type="entry name" value="Sig_transdc_His_kin_SpoOB"/>
</dbReference>
<dbReference type="Pfam" id="PF02518">
    <property type="entry name" value="HATPase_c"/>
    <property type="match status" value="1"/>
</dbReference>
<dbReference type="Pfam" id="PF00497">
    <property type="entry name" value="SBP_bac_3"/>
    <property type="match status" value="1"/>
</dbReference>